<protein>
    <submittedName>
        <fullName evidence="2">NUDIX hydrolase domain-like protein</fullName>
    </submittedName>
</protein>
<evidence type="ECO:0000313" key="2">
    <source>
        <dbReference type="EMBL" id="KAF5831368.1"/>
    </source>
</evidence>
<proteinExistence type="predicted"/>
<dbReference type="InterPro" id="IPR015797">
    <property type="entry name" value="NUDIX_hydrolase-like_dom_sf"/>
</dbReference>
<comment type="caution">
    <text evidence="2">The sequence shown here is derived from an EMBL/GenBank/DDBJ whole genome shotgun (WGS) entry which is preliminary data.</text>
</comment>
<keyword evidence="1" id="KW-0378">Hydrolase</keyword>
<gene>
    <name evidence="2" type="ORF">DUNSADRAFT_13210</name>
</gene>
<name>A0ABQ7G9T4_DUNSA</name>
<organism evidence="2 3">
    <name type="scientific">Dunaliella salina</name>
    <name type="common">Green alga</name>
    <name type="synonym">Protococcus salinus</name>
    <dbReference type="NCBI Taxonomy" id="3046"/>
    <lineage>
        <taxon>Eukaryota</taxon>
        <taxon>Viridiplantae</taxon>
        <taxon>Chlorophyta</taxon>
        <taxon>core chlorophytes</taxon>
        <taxon>Chlorophyceae</taxon>
        <taxon>CS clade</taxon>
        <taxon>Chlamydomonadales</taxon>
        <taxon>Dunaliellaceae</taxon>
        <taxon>Dunaliella</taxon>
    </lineage>
</organism>
<dbReference type="PANTHER" id="PTHR11839:SF15">
    <property type="entry name" value="URIDINE DIPHOSPHATE GLUCOSE PYROPHOSPHATASE NUDT14"/>
    <property type="match status" value="1"/>
</dbReference>
<accession>A0ABQ7G9T4</accession>
<keyword evidence="3" id="KW-1185">Reference proteome</keyword>
<reference evidence="2" key="1">
    <citation type="submission" date="2017-08" db="EMBL/GenBank/DDBJ databases">
        <authorList>
            <person name="Polle J.E."/>
            <person name="Barry K."/>
            <person name="Cushman J."/>
            <person name="Schmutz J."/>
            <person name="Tran D."/>
            <person name="Hathwaick L.T."/>
            <person name="Yim W.C."/>
            <person name="Jenkins J."/>
            <person name="Mckie-Krisberg Z.M."/>
            <person name="Prochnik S."/>
            <person name="Lindquist E."/>
            <person name="Dockter R.B."/>
            <person name="Adam C."/>
            <person name="Molina H."/>
            <person name="Bunkerborg J."/>
            <person name="Jin E."/>
            <person name="Buchheim M."/>
            <person name="Magnuson J."/>
        </authorList>
    </citation>
    <scope>NUCLEOTIDE SEQUENCE</scope>
    <source>
        <strain evidence="2">CCAP 19/18</strain>
    </source>
</reference>
<dbReference type="SUPFAM" id="SSF55811">
    <property type="entry name" value="Nudix"/>
    <property type="match status" value="1"/>
</dbReference>
<sequence>MILRPYSASSALLCSTSKLVPRLSKNFGVRRPGAQRSVKMSAKVSSPYLPDAPTDDKLPAIDKVYPHGIKSMSRGTTIYDAMCRLGTSFEEKPLGSASPYVKPGSVYYTFDGRAKRWDIVESHPSVGIVLFHRDLNAFLLVRQFRPAVYAAELRAALVAGLPPPSLAEGFTYELCAGLIDKAKNIKQICKEEIEEEGTSGAKHTMFFAEVDSSMQETGGGGLIDSECIEVLALPLEESEAFVLDSSCSKSPGLMFGVIWAYHAIKAGKLGSVDGNKTQPLELRSVIAS</sequence>
<evidence type="ECO:0000313" key="3">
    <source>
        <dbReference type="Proteomes" id="UP000815325"/>
    </source>
</evidence>
<dbReference type="Proteomes" id="UP000815325">
    <property type="component" value="Unassembled WGS sequence"/>
</dbReference>
<dbReference type="CDD" id="cd18887">
    <property type="entry name" value="NUDIX_UGPPase_Nudt14"/>
    <property type="match status" value="1"/>
</dbReference>
<dbReference type="Gene3D" id="3.90.79.10">
    <property type="entry name" value="Nucleoside Triphosphate Pyrophosphohydrolase"/>
    <property type="match status" value="2"/>
</dbReference>
<dbReference type="PANTHER" id="PTHR11839">
    <property type="entry name" value="UDP/ADP-SUGAR PYROPHOSPHATASE"/>
    <property type="match status" value="1"/>
</dbReference>
<dbReference type="EMBL" id="MU069954">
    <property type="protein sequence ID" value="KAF5831368.1"/>
    <property type="molecule type" value="Genomic_DNA"/>
</dbReference>
<evidence type="ECO:0000256" key="1">
    <source>
        <dbReference type="ARBA" id="ARBA00022801"/>
    </source>
</evidence>